<keyword evidence="1" id="KW-1133">Transmembrane helix</keyword>
<feature type="transmembrane region" description="Helical" evidence="1">
    <location>
        <begin position="12"/>
        <end position="36"/>
    </location>
</feature>
<dbReference type="Gene3D" id="2.40.50.660">
    <property type="match status" value="1"/>
</dbReference>
<evidence type="ECO:0000256" key="1">
    <source>
        <dbReference type="SAM" id="Phobius"/>
    </source>
</evidence>
<sequence>MLFDGFDVLFNIAFALIFCSVFIILGYSIITSITTWNKNNHSPRLNVSARVVAKRTEVSHHQHPNNGDMSGSHGYSTTSSTSYYVTFEVDSGDRIEFSMSGSEYGMLIEGDAGTLNFQGTRYLGFERK</sequence>
<dbReference type="Pfam" id="PF10694">
    <property type="entry name" value="DUF2500"/>
    <property type="match status" value="1"/>
</dbReference>
<keyword evidence="1" id="KW-0812">Transmembrane</keyword>
<proteinExistence type="predicted"/>
<reference evidence="2 3" key="1">
    <citation type="submission" date="2015-09" db="EMBL/GenBank/DDBJ databases">
        <authorList>
            <consortium name="Pathogen Informatics"/>
        </authorList>
    </citation>
    <scope>NUCLEOTIDE SEQUENCE [LARGE SCALE GENOMIC DNA]</scope>
    <source>
        <strain evidence="2 3">2789STDY5834966</strain>
    </source>
</reference>
<evidence type="ECO:0000313" key="2">
    <source>
        <dbReference type="EMBL" id="CUM93870.1"/>
    </source>
</evidence>
<dbReference type="Proteomes" id="UP000095390">
    <property type="component" value="Unassembled WGS sequence"/>
</dbReference>
<dbReference type="OrthoDB" id="282886at2"/>
<gene>
    <name evidence="2" type="ORF">ERS852578_01203</name>
</gene>
<accession>A0A173SUK2</accession>
<dbReference type="EMBL" id="CYYC01000011">
    <property type="protein sequence ID" value="CUM93870.1"/>
    <property type="molecule type" value="Genomic_DNA"/>
</dbReference>
<organism evidence="2 3">
    <name type="scientific">Anaerobutyricum hallii</name>
    <dbReference type="NCBI Taxonomy" id="39488"/>
    <lineage>
        <taxon>Bacteria</taxon>
        <taxon>Bacillati</taxon>
        <taxon>Bacillota</taxon>
        <taxon>Clostridia</taxon>
        <taxon>Lachnospirales</taxon>
        <taxon>Lachnospiraceae</taxon>
        <taxon>Anaerobutyricum</taxon>
    </lineage>
</organism>
<keyword evidence="1" id="KW-0472">Membrane</keyword>
<dbReference type="AlphaFoldDB" id="A0A173SUK2"/>
<protein>
    <submittedName>
        <fullName evidence="2">Protein of uncharacterized function (DUF2500)</fullName>
    </submittedName>
</protein>
<dbReference type="RefSeq" id="WP_022169999.1">
    <property type="nucleotide sequence ID" value="NZ_CAUAFF010000006.1"/>
</dbReference>
<name>A0A173SUK2_9FIRM</name>
<dbReference type="InterPro" id="IPR019635">
    <property type="entry name" value="DUF2500"/>
</dbReference>
<evidence type="ECO:0000313" key="3">
    <source>
        <dbReference type="Proteomes" id="UP000095390"/>
    </source>
</evidence>